<dbReference type="InterPro" id="IPR049390">
    <property type="entry name" value="FBF1_C"/>
</dbReference>
<gene>
    <name evidence="4" type="ORF">CRM22_009562</name>
</gene>
<dbReference type="EMBL" id="SJOL01009229">
    <property type="protein sequence ID" value="TGZ58593.1"/>
    <property type="molecule type" value="Genomic_DNA"/>
</dbReference>
<evidence type="ECO:0000259" key="3">
    <source>
        <dbReference type="Pfam" id="PF21007"/>
    </source>
</evidence>
<feature type="compositionally biased region" description="Basic and acidic residues" evidence="2">
    <location>
        <begin position="102"/>
        <end position="119"/>
    </location>
</feature>
<feature type="coiled-coil region" evidence="1">
    <location>
        <begin position="509"/>
        <end position="547"/>
    </location>
</feature>
<dbReference type="Pfam" id="PF21007">
    <property type="entry name" value="FBF1"/>
    <property type="match status" value="1"/>
</dbReference>
<feature type="region of interest" description="Disordered" evidence="2">
    <location>
        <begin position="159"/>
        <end position="192"/>
    </location>
</feature>
<feature type="compositionally biased region" description="Polar residues" evidence="2">
    <location>
        <begin position="161"/>
        <end position="177"/>
    </location>
</feature>
<dbReference type="GO" id="GO:0005814">
    <property type="term" value="C:centriole"/>
    <property type="evidence" value="ECO:0007669"/>
    <property type="project" value="TreeGrafter"/>
</dbReference>
<feature type="domain" description="Fas-binding factor 1 C-terminal" evidence="3">
    <location>
        <begin position="340"/>
        <end position="862"/>
    </location>
</feature>
<comment type="caution">
    <text evidence="4">The sequence shown here is derived from an EMBL/GenBank/DDBJ whole genome shotgun (WGS) entry which is preliminary data.</text>
</comment>
<dbReference type="PANTHER" id="PTHR33689:SF1">
    <property type="entry name" value="FAS-BINDING FACTOR 1"/>
    <property type="match status" value="1"/>
</dbReference>
<keyword evidence="5" id="KW-1185">Reference proteome</keyword>
<protein>
    <recommendedName>
        <fullName evidence="3">Fas-binding factor 1 C-terminal domain-containing protein</fullName>
    </recommendedName>
</protein>
<dbReference type="STRING" id="147828.A0A4S2L705"/>
<feature type="region of interest" description="Disordered" evidence="2">
    <location>
        <begin position="210"/>
        <end position="247"/>
    </location>
</feature>
<accession>A0A4S2L705</accession>
<dbReference type="GO" id="GO:0060271">
    <property type="term" value="P:cilium assembly"/>
    <property type="evidence" value="ECO:0007669"/>
    <property type="project" value="InterPro"/>
</dbReference>
<dbReference type="GO" id="GO:0090162">
    <property type="term" value="P:establishment of epithelial cell polarity"/>
    <property type="evidence" value="ECO:0007669"/>
    <property type="project" value="InterPro"/>
</dbReference>
<name>A0A4S2L705_OPIFE</name>
<dbReference type="Proteomes" id="UP000308267">
    <property type="component" value="Unassembled WGS sequence"/>
</dbReference>
<feature type="region of interest" description="Disordered" evidence="2">
    <location>
        <begin position="102"/>
        <end position="147"/>
    </location>
</feature>
<organism evidence="4 5">
    <name type="scientific">Opisthorchis felineus</name>
    <dbReference type="NCBI Taxonomy" id="147828"/>
    <lineage>
        <taxon>Eukaryota</taxon>
        <taxon>Metazoa</taxon>
        <taxon>Spiralia</taxon>
        <taxon>Lophotrochozoa</taxon>
        <taxon>Platyhelminthes</taxon>
        <taxon>Trematoda</taxon>
        <taxon>Digenea</taxon>
        <taxon>Opisthorchiida</taxon>
        <taxon>Opisthorchiata</taxon>
        <taxon>Opisthorchiidae</taxon>
        <taxon>Opisthorchis</taxon>
    </lineage>
</organism>
<evidence type="ECO:0000313" key="4">
    <source>
        <dbReference type="EMBL" id="TGZ58593.1"/>
    </source>
</evidence>
<dbReference type="GO" id="GO:0036064">
    <property type="term" value="C:ciliary basal body"/>
    <property type="evidence" value="ECO:0007669"/>
    <property type="project" value="TreeGrafter"/>
</dbReference>
<dbReference type="AlphaFoldDB" id="A0A4S2L705"/>
<dbReference type="InterPro" id="IPR033561">
    <property type="entry name" value="FBF1"/>
</dbReference>
<reference evidence="4 5" key="1">
    <citation type="journal article" date="2019" name="BMC Genomics">
        <title>New insights from Opisthorchis felineus genome: update on genomics of the epidemiologically important liver flukes.</title>
        <authorList>
            <person name="Ershov N.I."/>
            <person name="Mordvinov V.A."/>
            <person name="Prokhortchouk E.B."/>
            <person name="Pakharukova M.Y."/>
            <person name="Gunbin K.V."/>
            <person name="Ustyantsev K."/>
            <person name="Genaev M.A."/>
            <person name="Blinov A.G."/>
            <person name="Mazur A."/>
            <person name="Boulygina E."/>
            <person name="Tsygankova S."/>
            <person name="Khrameeva E."/>
            <person name="Chekanov N."/>
            <person name="Fan G."/>
            <person name="Xiao A."/>
            <person name="Zhang H."/>
            <person name="Xu X."/>
            <person name="Yang H."/>
            <person name="Solovyev V."/>
            <person name="Lee S.M."/>
            <person name="Liu X."/>
            <person name="Afonnikov D.A."/>
            <person name="Skryabin K.G."/>
        </authorList>
    </citation>
    <scope>NUCLEOTIDE SEQUENCE [LARGE SCALE GENOMIC DNA]</scope>
    <source>
        <strain evidence="4">AK-0245</strain>
        <tissue evidence="4">Whole organism</tissue>
    </source>
</reference>
<evidence type="ECO:0000313" key="5">
    <source>
        <dbReference type="Proteomes" id="UP000308267"/>
    </source>
</evidence>
<dbReference type="OrthoDB" id="8195456at2759"/>
<evidence type="ECO:0000256" key="2">
    <source>
        <dbReference type="SAM" id="MobiDB-lite"/>
    </source>
</evidence>
<sequence length="871" mass="101068">MKPAINLLNVKYRAETRPKLFCEPACFFHLVAGLVNPTKLLFICTVTRRTFLKMSTFYSDLANDAWDDIKFSDEKSQTHGGFHDDSLDDILNTIDMGDELEKTIHPSKLDTRVEGKSIAEKSMSGSKVSTGQKDDSGATKPQKHRMNARKNVLDLLMEPYDNSTSNTGKQSAPTTPFSLEEDEKRHGAQTKRSVRFSDIVDLDDSKTELQMFSDPSDVQPEKQKISGLATKSDRPYTAPGSRNEENFESDKSLFEDLFGSKSSPADSFSTLEAKNQSLRTKLRRPSSLDSIGKRSIADEVELPQDSLWEKRALSKIHTGNPREPDSSLKLTELQTKIKRLEMELSNSATMLQLLNKQHQEEVALVEQAAKSKLDLLEESAKRREHRLKEELRFLEEQNRERMITLESQRDQLIAELSTKLKDTRAQATQEVVQLKNLHEQELKTLKVSHEEAIARIQNARQNEFHVMNELQPNTENLKRLLEQLITTIAEIGKGEQERTRDLSVRQEQLTRREDALRKLESRLGQREEELERERKQITEVMGKLEFQLKENIKQMTEDRWAIKQEHNRLAKMQIMLEEERRGLVEQAGRERAELQQLVSNFLGEHRKSHEKNAEERRQITEENQRLRADQLAWEEQRRAEETRLRAEKESIDAAKQKLGAERRHLDEQVNKLRIDEVKLEETRRQLDIVRCDLVREQEELNERNRYLTEQATELARRSDTVSNSEKELTEAQLRLEKLKQEQNKGLAELQAREERLHESERKMNMERKEVARQHAELVQLRQQANGRLPSVCANCRVPVREHTASTLKTTVGRRDVREDIIRTEQLSTSLLGDPALLAQFRASQKEDAQFLEAEQRYLRKIRRATTDLSTR</sequence>
<dbReference type="GO" id="GO:0097539">
    <property type="term" value="C:ciliary transition fiber"/>
    <property type="evidence" value="ECO:0007669"/>
    <property type="project" value="InterPro"/>
</dbReference>
<evidence type="ECO:0000256" key="1">
    <source>
        <dbReference type="SAM" id="Coils"/>
    </source>
</evidence>
<feature type="coiled-coil region" evidence="1">
    <location>
        <begin position="609"/>
        <end position="783"/>
    </location>
</feature>
<keyword evidence="1" id="KW-0175">Coiled coil</keyword>
<dbReference type="PANTHER" id="PTHR33689">
    <property type="entry name" value="FAS-BINDING FACTOR 1"/>
    <property type="match status" value="1"/>
</dbReference>
<feature type="coiled-coil region" evidence="1">
    <location>
        <begin position="330"/>
        <end position="462"/>
    </location>
</feature>
<proteinExistence type="predicted"/>